<evidence type="ECO:0000256" key="7">
    <source>
        <dbReference type="RuleBase" id="RU363034"/>
    </source>
</evidence>
<evidence type="ECO:0000256" key="2">
    <source>
        <dbReference type="ARBA" id="ARBA00022525"/>
    </source>
</evidence>
<evidence type="ECO:0000313" key="10">
    <source>
        <dbReference type="EMBL" id="KAL1124770.1"/>
    </source>
</evidence>
<dbReference type="GO" id="GO:0008236">
    <property type="term" value="F:serine-type peptidase activity"/>
    <property type="evidence" value="ECO:0007669"/>
    <property type="project" value="UniProtKB-KW"/>
</dbReference>
<dbReference type="PROSITE" id="PS50240">
    <property type="entry name" value="TRYPSIN_DOM"/>
    <property type="match status" value="1"/>
</dbReference>
<evidence type="ECO:0000256" key="1">
    <source>
        <dbReference type="ARBA" id="ARBA00004613"/>
    </source>
</evidence>
<evidence type="ECO:0000256" key="8">
    <source>
        <dbReference type="SAM" id="SignalP"/>
    </source>
</evidence>
<dbReference type="PROSITE" id="PS00134">
    <property type="entry name" value="TRYPSIN_HIS"/>
    <property type="match status" value="1"/>
</dbReference>
<dbReference type="Pfam" id="PF00089">
    <property type="entry name" value="Trypsin"/>
    <property type="match status" value="1"/>
</dbReference>
<evidence type="ECO:0000256" key="5">
    <source>
        <dbReference type="ARBA" id="ARBA00022825"/>
    </source>
</evidence>
<dbReference type="PANTHER" id="PTHR24252">
    <property type="entry name" value="ACROSIN-RELATED"/>
    <property type="match status" value="1"/>
</dbReference>
<keyword evidence="4 7" id="KW-0378">Hydrolase</keyword>
<accession>A0ABD0YBQ7</accession>
<organism evidence="10 11">
    <name type="scientific">Ranatra chinensis</name>
    <dbReference type="NCBI Taxonomy" id="642074"/>
    <lineage>
        <taxon>Eukaryota</taxon>
        <taxon>Metazoa</taxon>
        <taxon>Ecdysozoa</taxon>
        <taxon>Arthropoda</taxon>
        <taxon>Hexapoda</taxon>
        <taxon>Insecta</taxon>
        <taxon>Pterygota</taxon>
        <taxon>Neoptera</taxon>
        <taxon>Paraneoptera</taxon>
        <taxon>Hemiptera</taxon>
        <taxon>Heteroptera</taxon>
        <taxon>Panheteroptera</taxon>
        <taxon>Nepomorpha</taxon>
        <taxon>Nepidae</taxon>
        <taxon>Ranatrinae</taxon>
        <taxon>Ranatra</taxon>
    </lineage>
</organism>
<dbReference type="PROSITE" id="PS00135">
    <property type="entry name" value="TRYPSIN_SER"/>
    <property type="match status" value="1"/>
</dbReference>
<keyword evidence="6" id="KW-1015">Disulfide bond</keyword>
<dbReference type="Proteomes" id="UP001558652">
    <property type="component" value="Unassembled WGS sequence"/>
</dbReference>
<dbReference type="InterPro" id="IPR018114">
    <property type="entry name" value="TRYPSIN_HIS"/>
</dbReference>
<proteinExistence type="predicted"/>
<feature type="signal peptide" evidence="8">
    <location>
        <begin position="1"/>
        <end position="19"/>
    </location>
</feature>
<evidence type="ECO:0000259" key="9">
    <source>
        <dbReference type="PROSITE" id="PS50240"/>
    </source>
</evidence>
<evidence type="ECO:0000256" key="4">
    <source>
        <dbReference type="ARBA" id="ARBA00022801"/>
    </source>
</evidence>
<dbReference type="GO" id="GO:0006508">
    <property type="term" value="P:proteolysis"/>
    <property type="evidence" value="ECO:0007669"/>
    <property type="project" value="UniProtKB-KW"/>
</dbReference>
<dbReference type="GO" id="GO:0005576">
    <property type="term" value="C:extracellular region"/>
    <property type="evidence" value="ECO:0007669"/>
    <property type="project" value="UniProtKB-SubCell"/>
</dbReference>
<keyword evidence="8" id="KW-0732">Signal</keyword>
<gene>
    <name evidence="10" type="ORF">AAG570_001391</name>
</gene>
<dbReference type="InterPro" id="IPR043504">
    <property type="entry name" value="Peptidase_S1_PA_chymotrypsin"/>
</dbReference>
<dbReference type="PANTHER" id="PTHR24252:SF7">
    <property type="entry name" value="HYALIN"/>
    <property type="match status" value="1"/>
</dbReference>
<dbReference type="EMBL" id="JBFDAA010000010">
    <property type="protein sequence ID" value="KAL1124770.1"/>
    <property type="molecule type" value="Genomic_DNA"/>
</dbReference>
<dbReference type="FunFam" id="2.40.10.10:FF:000015">
    <property type="entry name" value="Atrial natriuretic peptide-converting enzyme"/>
    <property type="match status" value="1"/>
</dbReference>
<name>A0ABD0YBQ7_9HEMI</name>
<dbReference type="InterPro" id="IPR033116">
    <property type="entry name" value="TRYPSIN_SER"/>
</dbReference>
<feature type="domain" description="Peptidase S1" evidence="9">
    <location>
        <begin position="58"/>
        <end position="294"/>
    </location>
</feature>
<sequence length="328" mass="36173">MGLVNALLWAALWVGCCLAEEEQWTRVSSEVIDSSEYGQHAGVKGTNCSCGWTNKGRIVGGRDAEVNEYPYMAALVMVYANTKPSVFCGCTIVTQYHAVTAAHCTDQTHNLAIVVGEHDLSEDKESRYTQMYLVDDVIPHEMYDSEVSTHDIALLVTSRRMVFNTAVGPACMPTHRIDLTHKYVKVTGWGALEFEGSSPEKLQKVSLRVVPLEECAKKYPEVIDTSRPTHICTLTPKKDACQGDSGGPVVWLDPDTNRYTLVGVVSFGMECATDYPGVSTDVGSHSDWLQYHIHSKQKTPNLKPSSAVLSSSCRHCDNEPKPVRTDEL</sequence>
<evidence type="ECO:0000256" key="6">
    <source>
        <dbReference type="ARBA" id="ARBA00023157"/>
    </source>
</evidence>
<dbReference type="AlphaFoldDB" id="A0ABD0YBQ7"/>
<evidence type="ECO:0000256" key="3">
    <source>
        <dbReference type="ARBA" id="ARBA00022670"/>
    </source>
</evidence>
<dbReference type="InterPro" id="IPR001254">
    <property type="entry name" value="Trypsin_dom"/>
</dbReference>
<protein>
    <recommendedName>
        <fullName evidence="9">Peptidase S1 domain-containing protein</fullName>
    </recommendedName>
</protein>
<dbReference type="SUPFAM" id="SSF50494">
    <property type="entry name" value="Trypsin-like serine proteases"/>
    <property type="match status" value="1"/>
</dbReference>
<evidence type="ECO:0000313" key="11">
    <source>
        <dbReference type="Proteomes" id="UP001558652"/>
    </source>
</evidence>
<dbReference type="Gene3D" id="2.40.10.10">
    <property type="entry name" value="Trypsin-like serine proteases"/>
    <property type="match status" value="1"/>
</dbReference>
<keyword evidence="3 7" id="KW-0645">Protease</keyword>
<dbReference type="InterPro" id="IPR001314">
    <property type="entry name" value="Peptidase_S1A"/>
</dbReference>
<comment type="caution">
    <text evidence="10">The sequence shown here is derived from an EMBL/GenBank/DDBJ whole genome shotgun (WGS) entry which is preliminary data.</text>
</comment>
<dbReference type="InterPro" id="IPR009003">
    <property type="entry name" value="Peptidase_S1_PA"/>
</dbReference>
<reference evidence="10 11" key="1">
    <citation type="submission" date="2024-07" db="EMBL/GenBank/DDBJ databases">
        <title>Chromosome-level genome assembly of the water stick insect Ranatra chinensis (Heteroptera: Nepidae).</title>
        <authorList>
            <person name="Liu X."/>
        </authorList>
    </citation>
    <scope>NUCLEOTIDE SEQUENCE [LARGE SCALE GENOMIC DNA]</scope>
    <source>
        <strain evidence="10">Cailab_2021Rc</strain>
        <tissue evidence="10">Muscle</tissue>
    </source>
</reference>
<feature type="chain" id="PRO_5044785194" description="Peptidase S1 domain-containing protein" evidence="8">
    <location>
        <begin position="20"/>
        <end position="328"/>
    </location>
</feature>
<dbReference type="SMART" id="SM00020">
    <property type="entry name" value="Tryp_SPc"/>
    <property type="match status" value="1"/>
</dbReference>
<dbReference type="CDD" id="cd00190">
    <property type="entry name" value="Tryp_SPc"/>
    <property type="match status" value="1"/>
</dbReference>
<keyword evidence="11" id="KW-1185">Reference proteome</keyword>
<keyword evidence="5 7" id="KW-0720">Serine protease</keyword>
<comment type="subcellular location">
    <subcellularLocation>
        <location evidence="1">Secreted</location>
    </subcellularLocation>
</comment>
<keyword evidence="2" id="KW-0964">Secreted</keyword>
<dbReference type="PRINTS" id="PR00722">
    <property type="entry name" value="CHYMOTRYPSIN"/>
</dbReference>